<dbReference type="Pfam" id="PF00908">
    <property type="entry name" value="dTDP_sugar_isom"/>
    <property type="match status" value="1"/>
</dbReference>
<evidence type="ECO:0000313" key="1">
    <source>
        <dbReference type="EMBL" id="SVC08050.1"/>
    </source>
</evidence>
<proteinExistence type="predicted"/>
<organism evidence="1">
    <name type="scientific">marine metagenome</name>
    <dbReference type="NCBI Taxonomy" id="408172"/>
    <lineage>
        <taxon>unclassified sequences</taxon>
        <taxon>metagenomes</taxon>
        <taxon>ecological metagenomes</taxon>
    </lineage>
</organism>
<feature type="non-terminal residue" evidence="1">
    <location>
        <position position="1"/>
    </location>
</feature>
<dbReference type="Gene3D" id="2.60.120.10">
    <property type="entry name" value="Jelly Rolls"/>
    <property type="match status" value="1"/>
</dbReference>
<dbReference type="InterPro" id="IPR011051">
    <property type="entry name" value="RmlC_Cupin_sf"/>
</dbReference>
<evidence type="ECO:0008006" key="2">
    <source>
        <dbReference type="Google" id="ProtNLM"/>
    </source>
</evidence>
<dbReference type="InterPro" id="IPR014710">
    <property type="entry name" value="RmlC-like_jellyroll"/>
</dbReference>
<dbReference type="GO" id="GO:0000271">
    <property type="term" value="P:polysaccharide biosynthetic process"/>
    <property type="evidence" value="ECO:0007669"/>
    <property type="project" value="TreeGrafter"/>
</dbReference>
<reference evidence="1" key="1">
    <citation type="submission" date="2018-05" db="EMBL/GenBank/DDBJ databases">
        <authorList>
            <person name="Lanie J.A."/>
            <person name="Ng W.-L."/>
            <person name="Kazmierczak K.M."/>
            <person name="Andrzejewski T.M."/>
            <person name="Davidsen T.M."/>
            <person name="Wayne K.J."/>
            <person name="Tettelin H."/>
            <person name="Glass J.I."/>
            <person name="Rusch D."/>
            <person name="Podicherti R."/>
            <person name="Tsui H.-C.T."/>
            <person name="Winkler M.E."/>
        </authorList>
    </citation>
    <scope>NUCLEOTIDE SEQUENCE</scope>
</reference>
<dbReference type="PANTHER" id="PTHR21047">
    <property type="entry name" value="DTDP-6-DEOXY-D-GLUCOSE-3,5 EPIMERASE"/>
    <property type="match status" value="1"/>
</dbReference>
<dbReference type="AlphaFoldDB" id="A0A382J7K1"/>
<dbReference type="GO" id="GO:0005829">
    <property type="term" value="C:cytosol"/>
    <property type="evidence" value="ECO:0007669"/>
    <property type="project" value="TreeGrafter"/>
</dbReference>
<dbReference type="EMBL" id="UINC01072423">
    <property type="protein sequence ID" value="SVC08050.1"/>
    <property type="molecule type" value="Genomic_DNA"/>
</dbReference>
<dbReference type="SUPFAM" id="SSF51182">
    <property type="entry name" value="RmlC-like cupins"/>
    <property type="match status" value="1"/>
</dbReference>
<dbReference type="InterPro" id="IPR000888">
    <property type="entry name" value="RmlC-like"/>
</dbReference>
<dbReference type="GO" id="GO:0008830">
    <property type="term" value="F:dTDP-4-dehydrorhamnose 3,5-epimerase activity"/>
    <property type="evidence" value="ECO:0007669"/>
    <property type="project" value="InterPro"/>
</dbReference>
<dbReference type="PANTHER" id="PTHR21047:SF2">
    <property type="entry name" value="THYMIDINE DIPHOSPHO-4-KETO-RHAMNOSE 3,5-EPIMERASE"/>
    <property type="match status" value="1"/>
</dbReference>
<name>A0A382J7K1_9ZZZZ</name>
<gene>
    <name evidence="1" type="ORF">METZ01_LOCUS260904</name>
</gene>
<accession>A0A382J7K1</accession>
<protein>
    <recommendedName>
        <fullName evidence="2">dTDP-4-dehydrorhamnose 3,5-epimerase</fullName>
    </recommendedName>
</protein>
<dbReference type="GO" id="GO:0019305">
    <property type="term" value="P:dTDP-rhamnose biosynthetic process"/>
    <property type="evidence" value="ECO:0007669"/>
    <property type="project" value="TreeGrafter"/>
</dbReference>
<sequence length="87" mass="9985">TARVVIYDNRKGSINKGQLKEYIINKENPILVRIPPGCYHGFEAIGEKDAYIISITTEPYDPSDTDEYRIAFDDKSIPFKWDGNRGF</sequence>